<dbReference type="AlphaFoldDB" id="A0A5M9I367"/>
<name>A0A5M9I367_9FIRM</name>
<dbReference type="Gene3D" id="2.60.120.200">
    <property type="match status" value="1"/>
</dbReference>
<proteinExistence type="predicted"/>
<dbReference type="OrthoDB" id="9808724at2"/>
<dbReference type="PANTHER" id="PTHR35332">
    <property type="entry name" value="REGULATION OF ENOLASE PROTEIN 1"/>
    <property type="match status" value="1"/>
</dbReference>
<organism evidence="1 2">
    <name type="scientific">Mediterraneibacter catenae</name>
    <dbReference type="NCBI Taxonomy" id="2594882"/>
    <lineage>
        <taxon>Bacteria</taxon>
        <taxon>Bacillati</taxon>
        <taxon>Bacillota</taxon>
        <taxon>Clostridia</taxon>
        <taxon>Lachnospirales</taxon>
        <taxon>Lachnospiraceae</taxon>
        <taxon>Mediterraneibacter</taxon>
    </lineage>
</organism>
<evidence type="ECO:0000313" key="2">
    <source>
        <dbReference type="Proteomes" id="UP000322025"/>
    </source>
</evidence>
<accession>A0A5M9I367</accession>
<sequence>MDFKWLNEGQVKKDGDKIEIFAPAQSDFFFNNGTIGEEGITPESLCNAPFYYTEITGDFVMRVKVSHDFKDTYDSASIMVMQDMKNWAKACFEMTDFGTHAAVSVIARNGESDDANGCNIDGNTAWLQVCRCGNSFAFHYSVDGKNFYMMRFFNLPVSNTVKVGLLAQAPVGNGGNRVYSDLTFEQKTVKNIRMGQ</sequence>
<dbReference type="RefSeq" id="WP_150310619.1">
    <property type="nucleotide sequence ID" value="NZ_VMSO01000006.1"/>
</dbReference>
<dbReference type="SUPFAM" id="SSF49899">
    <property type="entry name" value="Concanavalin A-like lectins/glucanases"/>
    <property type="match status" value="1"/>
</dbReference>
<dbReference type="Proteomes" id="UP000322025">
    <property type="component" value="Unassembled WGS sequence"/>
</dbReference>
<dbReference type="InterPro" id="IPR009784">
    <property type="entry name" value="DUF1349"/>
</dbReference>
<dbReference type="EMBL" id="VMSO01000006">
    <property type="protein sequence ID" value="KAA8501802.1"/>
    <property type="molecule type" value="Genomic_DNA"/>
</dbReference>
<evidence type="ECO:0000313" key="1">
    <source>
        <dbReference type="EMBL" id="KAA8501802.1"/>
    </source>
</evidence>
<dbReference type="PANTHER" id="PTHR35332:SF2">
    <property type="entry name" value="REGULATION OF ENOLASE PROTEIN 1"/>
    <property type="match status" value="1"/>
</dbReference>
<reference evidence="1" key="1">
    <citation type="submission" date="2019-07" db="EMBL/GenBank/DDBJ databases">
        <authorList>
            <person name="Wongkuna S."/>
            <person name="Scaria J."/>
        </authorList>
    </citation>
    <scope>NUCLEOTIDE SEQUENCE [LARGE SCALE GENOMIC DNA]</scope>
    <source>
        <strain evidence="1">SW178</strain>
    </source>
</reference>
<gene>
    <name evidence="1" type="ORF">FNY66_06490</name>
</gene>
<dbReference type="InterPro" id="IPR013320">
    <property type="entry name" value="ConA-like_dom_sf"/>
</dbReference>
<keyword evidence="2" id="KW-1185">Reference proteome</keyword>
<comment type="caution">
    <text evidence="1">The sequence shown here is derived from an EMBL/GenBank/DDBJ whole genome shotgun (WGS) entry which is preliminary data.</text>
</comment>
<dbReference type="Pfam" id="PF07081">
    <property type="entry name" value="DUF1349"/>
    <property type="match status" value="1"/>
</dbReference>
<protein>
    <submittedName>
        <fullName evidence="1">DUF1349 domain-containing protein</fullName>
    </submittedName>
</protein>